<keyword evidence="6" id="KW-1185">Reference proteome</keyword>
<proteinExistence type="predicted"/>
<evidence type="ECO:0000313" key="5">
    <source>
        <dbReference type="EMBL" id="KAK8949348.1"/>
    </source>
</evidence>
<reference evidence="5 6" key="1">
    <citation type="journal article" date="2022" name="Nat. Plants">
        <title>Genomes of leafy and leafless Platanthera orchids illuminate the evolution of mycoheterotrophy.</title>
        <authorList>
            <person name="Li M.H."/>
            <person name="Liu K.W."/>
            <person name="Li Z."/>
            <person name="Lu H.C."/>
            <person name="Ye Q.L."/>
            <person name="Zhang D."/>
            <person name="Wang J.Y."/>
            <person name="Li Y.F."/>
            <person name="Zhong Z.M."/>
            <person name="Liu X."/>
            <person name="Yu X."/>
            <person name="Liu D.K."/>
            <person name="Tu X.D."/>
            <person name="Liu B."/>
            <person name="Hao Y."/>
            <person name="Liao X.Y."/>
            <person name="Jiang Y.T."/>
            <person name="Sun W.H."/>
            <person name="Chen J."/>
            <person name="Chen Y.Q."/>
            <person name="Ai Y."/>
            <person name="Zhai J.W."/>
            <person name="Wu S.S."/>
            <person name="Zhou Z."/>
            <person name="Hsiao Y.Y."/>
            <person name="Wu W.L."/>
            <person name="Chen Y.Y."/>
            <person name="Lin Y.F."/>
            <person name="Hsu J.L."/>
            <person name="Li C.Y."/>
            <person name="Wang Z.W."/>
            <person name="Zhao X."/>
            <person name="Zhong W.Y."/>
            <person name="Ma X.K."/>
            <person name="Ma L."/>
            <person name="Huang J."/>
            <person name="Chen G.Z."/>
            <person name="Huang M.Z."/>
            <person name="Huang L."/>
            <person name="Peng D.H."/>
            <person name="Luo Y.B."/>
            <person name="Zou S.Q."/>
            <person name="Chen S.P."/>
            <person name="Lan S."/>
            <person name="Tsai W.C."/>
            <person name="Van de Peer Y."/>
            <person name="Liu Z.J."/>
        </authorList>
    </citation>
    <scope>NUCLEOTIDE SEQUENCE [LARGE SCALE GENOMIC DNA]</scope>
    <source>
        <strain evidence="5">Lor287</strain>
    </source>
</reference>
<dbReference type="Proteomes" id="UP001418222">
    <property type="component" value="Unassembled WGS sequence"/>
</dbReference>
<dbReference type="GO" id="GO:0016301">
    <property type="term" value="F:kinase activity"/>
    <property type="evidence" value="ECO:0007669"/>
    <property type="project" value="UniProtKB-KW"/>
</dbReference>
<dbReference type="Gene3D" id="3.90.1200.10">
    <property type="match status" value="1"/>
</dbReference>
<dbReference type="AlphaFoldDB" id="A0AAP0BU23"/>
<keyword evidence="1" id="KW-0808">Transferase</keyword>
<comment type="caution">
    <text evidence="5">The sequence shown here is derived from an EMBL/GenBank/DDBJ whole genome shotgun (WGS) entry which is preliminary data.</text>
</comment>
<evidence type="ECO:0000313" key="6">
    <source>
        <dbReference type="Proteomes" id="UP001418222"/>
    </source>
</evidence>
<organism evidence="5 6">
    <name type="scientific">Platanthera zijinensis</name>
    <dbReference type="NCBI Taxonomy" id="2320716"/>
    <lineage>
        <taxon>Eukaryota</taxon>
        <taxon>Viridiplantae</taxon>
        <taxon>Streptophyta</taxon>
        <taxon>Embryophyta</taxon>
        <taxon>Tracheophyta</taxon>
        <taxon>Spermatophyta</taxon>
        <taxon>Magnoliopsida</taxon>
        <taxon>Liliopsida</taxon>
        <taxon>Asparagales</taxon>
        <taxon>Orchidaceae</taxon>
        <taxon>Orchidoideae</taxon>
        <taxon>Orchideae</taxon>
        <taxon>Orchidinae</taxon>
        <taxon>Platanthera</taxon>
    </lineage>
</organism>
<keyword evidence="2" id="KW-0547">Nucleotide-binding</keyword>
<evidence type="ECO:0000256" key="1">
    <source>
        <dbReference type="ARBA" id="ARBA00022679"/>
    </source>
</evidence>
<name>A0AAP0BU23_9ASPA</name>
<gene>
    <name evidence="5" type="primary">MTK</name>
    <name evidence="5" type="ORF">KSP39_PZI005814</name>
</gene>
<protein>
    <submittedName>
        <fullName evidence="5">Methylthioribose kinase</fullName>
    </submittedName>
</protein>
<dbReference type="PANTHER" id="PTHR34273">
    <property type="entry name" value="METHYLTHIORIBOSE KINASE"/>
    <property type="match status" value="1"/>
</dbReference>
<evidence type="ECO:0000256" key="3">
    <source>
        <dbReference type="ARBA" id="ARBA00022777"/>
    </source>
</evidence>
<keyword evidence="4" id="KW-0067">ATP-binding</keyword>
<evidence type="ECO:0000256" key="4">
    <source>
        <dbReference type="ARBA" id="ARBA00022840"/>
    </source>
</evidence>
<keyword evidence="3 5" id="KW-0418">Kinase</keyword>
<evidence type="ECO:0000256" key="2">
    <source>
        <dbReference type="ARBA" id="ARBA00022741"/>
    </source>
</evidence>
<dbReference type="GO" id="GO:0005524">
    <property type="term" value="F:ATP binding"/>
    <property type="evidence" value="ECO:0007669"/>
    <property type="project" value="UniProtKB-KW"/>
</dbReference>
<dbReference type="PANTHER" id="PTHR34273:SF2">
    <property type="entry name" value="METHYLTHIORIBOSE KINASE"/>
    <property type="match status" value="1"/>
</dbReference>
<accession>A0AAP0BU23</accession>
<dbReference type="EMBL" id="JBBWWQ010000004">
    <property type="protein sequence ID" value="KAK8949348.1"/>
    <property type="molecule type" value="Genomic_DNA"/>
</dbReference>
<sequence>MLGDLLLGKEPLFNIANYCGNVKLCRLTEQVVFSNPYKVSQYNRWNSPYLDHNAEIVPEDDILKLEVVGLKSMYDHL</sequence>